<keyword evidence="5" id="KW-1185">Reference proteome</keyword>
<dbReference type="STRING" id="188477.A0A3S1A548"/>
<reference evidence="4 5" key="1">
    <citation type="submission" date="2019-01" db="EMBL/GenBank/DDBJ databases">
        <title>A draft genome assembly of the solar-powered sea slug Elysia chlorotica.</title>
        <authorList>
            <person name="Cai H."/>
            <person name="Li Q."/>
            <person name="Fang X."/>
            <person name="Li J."/>
            <person name="Curtis N.E."/>
            <person name="Altenburger A."/>
            <person name="Shibata T."/>
            <person name="Feng M."/>
            <person name="Maeda T."/>
            <person name="Schwartz J.A."/>
            <person name="Shigenobu S."/>
            <person name="Lundholm N."/>
            <person name="Nishiyama T."/>
            <person name="Yang H."/>
            <person name="Hasebe M."/>
            <person name="Li S."/>
            <person name="Pierce S.K."/>
            <person name="Wang J."/>
        </authorList>
    </citation>
    <scope>NUCLEOTIDE SEQUENCE [LARGE SCALE GENOMIC DNA]</scope>
    <source>
        <strain evidence="4">EC2010</strain>
        <tissue evidence="4">Whole organism of an adult</tissue>
    </source>
</reference>
<evidence type="ECO:0000259" key="3">
    <source>
        <dbReference type="PROSITE" id="PS50878"/>
    </source>
</evidence>
<feature type="region of interest" description="Disordered" evidence="2">
    <location>
        <begin position="1"/>
        <end position="46"/>
    </location>
</feature>
<protein>
    <recommendedName>
        <fullName evidence="3">Reverse transcriptase domain-containing protein</fullName>
    </recommendedName>
</protein>
<comment type="caution">
    <text evidence="4">The sequence shown here is derived from an EMBL/GenBank/DDBJ whole genome shotgun (WGS) entry which is preliminary data.</text>
</comment>
<feature type="compositionally biased region" description="Polar residues" evidence="2">
    <location>
        <begin position="1"/>
        <end position="17"/>
    </location>
</feature>
<dbReference type="CDD" id="cd01650">
    <property type="entry name" value="RT_nLTR_like"/>
    <property type="match status" value="1"/>
</dbReference>
<evidence type="ECO:0000313" key="4">
    <source>
        <dbReference type="EMBL" id="RUS90919.1"/>
    </source>
</evidence>
<dbReference type="OrthoDB" id="6114255at2759"/>
<evidence type="ECO:0000313" key="5">
    <source>
        <dbReference type="Proteomes" id="UP000271974"/>
    </source>
</evidence>
<feature type="region of interest" description="Disordered" evidence="2">
    <location>
        <begin position="169"/>
        <end position="188"/>
    </location>
</feature>
<dbReference type="PANTHER" id="PTHR19446">
    <property type="entry name" value="REVERSE TRANSCRIPTASES"/>
    <property type="match status" value="1"/>
</dbReference>
<feature type="domain" description="Reverse transcriptase" evidence="3">
    <location>
        <begin position="298"/>
        <end position="581"/>
    </location>
</feature>
<evidence type="ECO:0000256" key="2">
    <source>
        <dbReference type="SAM" id="MobiDB-lite"/>
    </source>
</evidence>
<feature type="coiled-coil region" evidence="1">
    <location>
        <begin position="123"/>
        <end position="150"/>
    </location>
</feature>
<gene>
    <name evidence="4" type="ORF">EGW08_001316</name>
</gene>
<feature type="compositionally biased region" description="Polar residues" evidence="2">
    <location>
        <begin position="25"/>
        <end position="35"/>
    </location>
</feature>
<dbReference type="EMBL" id="RQTK01000022">
    <property type="protein sequence ID" value="RUS90919.1"/>
    <property type="molecule type" value="Genomic_DNA"/>
</dbReference>
<evidence type="ECO:0000256" key="1">
    <source>
        <dbReference type="SAM" id="Coils"/>
    </source>
</evidence>
<dbReference type="AlphaFoldDB" id="A0A3S1A548"/>
<dbReference type="InterPro" id="IPR000477">
    <property type="entry name" value="RT_dom"/>
</dbReference>
<dbReference type="Pfam" id="PF00078">
    <property type="entry name" value="RVT_1"/>
    <property type="match status" value="1"/>
</dbReference>
<name>A0A3S1A548_ELYCH</name>
<sequence length="1060" mass="120401">MMDQSVTTRLRLETSNGLRDRAGKTSENQSQVQNHSAEEIHAGESDEEFQQLINAKRQKISFPPASAGKEWESLDSKIVLQLDTLIGESTLEHKLTTFGDIIYQTCLNTFGAKQQGVRREPQKSRRQREMETLRKQKKNLRKQMKVATAEEKLGLQELWRGLKARHSALSRAESARKKRSQKKKNQDRFFRDPFQFARQLFQQPRSGSLSAQKEQLETHLRKTYSDPDREVPLSETAGLVWPAAPGEKFNNKPPSLDEVKAVVQKARAKSAPGPNGVPYLLYKRCPNVLKWLHKILRGAWNNLKISKQWMTAEGVYIPKEQNSSEINQFRPISLLNVEGKIFFSVMASRLTKYLTENGYINTSVQKGGIPGVSGCLEHATMIWEAIQRAKSEKLNLDVIWLDLANAYGSVPHQMIQLALRMYHVPEDIQVMLDDYFSGFQMRFSTNDFTTDWISLEIGIAMGCTISPILFVMAMEVILKAAEGSAGPADLGGGCYMPPLKAFMDDTTIICSNENETHQMLERLDVLMDWCRMKFKPKKSRSLSIRKGKVDASKIFTVAEQQIPTVSQEPVKSLGRWYDSSMKDTRRGLETTEQATEGLLAINRCGLHGKYKVWCLQFMLIPKLLWPLLVYEICSTTVEAIEAKINKFTRRWLGVPPGLTDVAMYCRTAKLKLPLKSILEEYKCGKARLFSMLEDSDDPVVKTVQPSIKTGRKWKAVTAVDQAKECLKIKEVIGQTQTDRKGLGSSTTKWWSKAEGKEKRDMVINEIRLDEDSRRVQKAVQQPQQGQWTNWDNVLQKSLSWNDIWHMAPLRISFLIRSVYDLLPSNANLVRWGKKEDPACPLCQGRQTTQHVLSSCKIALSQGRYTWRHNRVLRELASVLSTAKGETSVPETGTVIFQTEGGAKSWHGRSTKTTNQRKCLLDGCDDWEVSADLPDWDGHPSVIKETGLRPDIVIHSASTHQIIMVELTIPYESRMEEAHIYKREKYLNLTKELRDAGYKAVIMPVEIGARGFIGSSAYDLLTKLSICGSGRTKALKLLAEIAENSSQWIWSRRNEMVLHKD</sequence>
<organism evidence="4 5">
    <name type="scientific">Elysia chlorotica</name>
    <name type="common">Eastern emerald elysia</name>
    <name type="synonym">Sea slug</name>
    <dbReference type="NCBI Taxonomy" id="188477"/>
    <lineage>
        <taxon>Eukaryota</taxon>
        <taxon>Metazoa</taxon>
        <taxon>Spiralia</taxon>
        <taxon>Lophotrochozoa</taxon>
        <taxon>Mollusca</taxon>
        <taxon>Gastropoda</taxon>
        <taxon>Heterobranchia</taxon>
        <taxon>Euthyneura</taxon>
        <taxon>Panpulmonata</taxon>
        <taxon>Sacoglossa</taxon>
        <taxon>Placobranchoidea</taxon>
        <taxon>Plakobranchidae</taxon>
        <taxon>Elysia</taxon>
    </lineage>
</organism>
<dbReference type="Proteomes" id="UP000271974">
    <property type="component" value="Unassembled WGS sequence"/>
</dbReference>
<proteinExistence type="predicted"/>
<dbReference type="InterPro" id="IPR043502">
    <property type="entry name" value="DNA/RNA_pol_sf"/>
</dbReference>
<dbReference type="SUPFAM" id="SSF56672">
    <property type="entry name" value="DNA/RNA polymerases"/>
    <property type="match status" value="1"/>
</dbReference>
<dbReference type="PROSITE" id="PS50878">
    <property type="entry name" value="RT_POL"/>
    <property type="match status" value="1"/>
</dbReference>
<keyword evidence="1" id="KW-0175">Coiled coil</keyword>
<accession>A0A3S1A548</accession>